<accession>A0A3D9STU8</accession>
<dbReference type="Gene3D" id="2.60.40.1260">
    <property type="entry name" value="Lamin Tail domain"/>
    <property type="match status" value="1"/>
</dbReference>
<evidence type="ECO:0000313" key="3">
    <source>
        <dbReference type="EMBL" id="REE97443.1"/>
    </source>
</evidence>
<dbReference type="OrthoDB" id="3828227at2"/>
<keyword evidence="1" id="KW-0732">Signal</keyword>
<feature type="signal peptide" evidence="1">
    <location>
        <begin position="1"/>
        <end position="27"/>
    </location>
</feature>
<reference evidence="3 4" key="1">
    <citation type="submission" date="2018-08" db="EMBL/GenBank/DDBJ databases">
        <title>Sequencing the genomes of 1000 actinobacteria strains.</title>
        <authorList>
            <person name="Klenk H.-P."/>
        </authorList>
    </citation>
    <scope>NUCLEOTIDE SEQUENCE [LARGE SCALE GENOMIC DNA]</scope>
    <source>
        <strain evidence="3 4">DSM 43927</strain>
    </source>
</reference>
<protein>
    <submittedName>
        <fullName evidence="3">Lamin tail-like protein</fullName>
    </submittedName>
</protein>
<dbReference type="AlphaFoldDB" id="A0A3D9STU8"/>
<organism evidence="3 4">
    <name type="scientific">Thermomonospora umbrina</name>
    <dbReference type="NCBI Taxonomy" id="111806"/>
    <lineage>
        <taxon>Bacteria</taxon>
        <taxon>Bacillati</taxon>
        <taxon>Actinomycetota</taxon>
        <taxon>Actinomycetes</taxon>
        <taxon>Streptosporangiales</taxon>
        <taxon>Thermomonosporaceae</taxon>
        <taxon>Thermomonospora</taxon>
    </lineage>
</organism>
<name>A0A3D9STU8_9ACTN</name>
<dbReference type="SUPFAM" id="SSF74853">
    <property type="entry name" value="Lamin A/C globular tail domain"/>
    <property type="match status" value="1"/>
</dbReference>
<dbReference type="EMBL" id="QTTT01000001">
    <property type="protein sequence ID" value="REE97443.1"/>
    <property type="molecule type" value="Genomic_DNA"/>
</dbReference>
<evidence type="ECO:0000313" key="4">
    <source>
        <dbReference type="Proteomes" id="UP000256661"/>
    </source>
</evidence>
<dbReference type="Pfam" id="PF00932">
    <property type="entry name" value="LTD"/>
    <property type="match status" value="1"/>
</dbReference>
<proteinExistence type="predicted"/>
<evidence type="ECO:0000259" key="2">
    <source>
        <dbReference type="PROSITE" id="PS51841"/>
    </source>
</evidence>
<dbReference type="PROSITE" id="PS51841">
    <property type="entry name" value="LTD"/>
    <property type="match status" value="1"/>
</dbReference>
<feature type="domain" description="LTD" evidence="2">
    <location>
        <begin position="19"/>
        <end position="141"/>
    </location>
</feature>
<sequence>MRTRLISTAVAAGAAAAVVLAPTAAEAAGAIQIYRVYYDSPGKDTGSNSSLNAEWVQIKNKGSKARQLKNWRLRDKNGFVYTFGTFTLRAGATVTVRTGKGSNTSKTRYWGRSWYVWNNTGDTAYLRFPNGSLADSCSWGSKGDWKYC</sequence>
<feature type="chain" id="PRO_5017658991" evidence="1">
    <location>
        <begin position="28"/>
        <end position="148"/>
    </location>
</feature>
<dbReference type="InterPro" id="IPR001322">
    <property type="entry name" value="Lamin_tail_dom"/>
</dbReference>
<dbReference type="InterPro" id="IPR036415">
    <property type="entry name" value="Lamin_tail_dom_sf"/>
</dbReference>
<dbReference type="Proteomes" id="UP000256661">
    <property type="component" value="Unassembled WGS sequence"/>
</dbReference>
<evidence type="ECO:0000256" key="1">
    <source>
        <dbReference type="SAM" id="SignalP"/>
    </source>
</evidence>
<comment type="caution">
    <text evidence="3">The sequence shown here is derived from an EMBL/GenBank/DDBJ whole genome shotgun (WGS) entry which is preliminary data.</text>
</comment>
<gene>
    <name evidence="3" type="ORF">DFJ69_2915</name>
</gene>
<dbReference type="RefSeq" id="WP_116022938.1">
    <property type="nucleotide sequence ID" value="NZ_QTTT01000001.1"/>
</dbReference>
<keyword evidence="4" id="KW-1185">Reference proteome</keyword>